<dbReference type="EMBL" id="KN714669">
    <property type="protein sequence ID" value="KUI53603.1"/>
    <property type="molecule type" value="Genomic_DNA"/>
</dbReference>
<dbReference type="InterPro" id="IPR051711">
    <property type="entry name" value="Stress_Response_Reg"/>
</dbReference>
<keyword evidence="7" id="KW-1133">Transmembrane helix</keyword>
<reference evidence="9" key="1">
    <citation type="submission" date="2014-12" db="EMBL/GenBank/DDBJ databases">
        <title>Genome Sequence of Valsa Canker Pathogens Uncovers a Specific Adaption of Colonization on Woody Bark.</title>
        <authorList>
            <person name="Yin Z."/>
            <person name="Liu H."/>
            <person name="Gao X."/>
            <person name="Li Z."/>
            <person name="Song N."/>
            <person name="Ke X."/>
            <person name="Dai Q."/>
            <person name="Wu Y."/>
            <person name="Sun Y."/>
            <person name="Xu J.-R."/>
            <person name="Kang Z.K."/>
            <person name="Wang L."/>
            <person name="Huang L."/>
        </authorList>
    </citation>
    <scope>NUCLEOTIDE SEQUENCE [LARGE SCALE GENOMIC DNA]</scope>
    <source>
        <strain evidence="9">SXYL134</strain>
    </source>
</reference>
<evidence type="ECO:0000256" key="6">
    <source>
        <dbReference type="SAM" id="MobiDB-lite"/>
    </source>
</evidence>
<evidence type="ECO:0000313" key="9">
    <source>
        <dbReference type="Proteomes" id="UP000078576"/>
    </source>
</evidence>
<keyword evidence="4" id="KW-0804">Transcription</keyword>
<evidence type="ECO:0000313" key="8">
    <source>
        <dbReference type="EMBL" id="KUI53603.1"/>
    </source>
</evidence>
<feature type="transmembrane region" description="Helical" evidence="7">
    <location>
        <begin position="357"/>
        <end position="375"/>
    </location>
</feature>
<organism evidence="8 9">
    <name type="scientific">Cytospora mali</name>
    <name type="common">Apple Valsa canker fungus</name>
    <name type="synonym">Valsa mali</name>
    <dbReference type="NCBI Taxonomy" id="578113"/>
    <lineage>
        <taxon>Eukaryota</taxon>
        <taxon>Fungi</taxon>
        <taxon>Dikarya</taxon>
        <taxon>Ascomycota</taxon>
        <taxon>Pezizomycotina</taxon>
        <taxon>Sordariomycetes</taxon>
        <taxon>Sordariomycetidae</taxon>
        <taxon>Diaporthales</taxon>
        <taxon>Cytosporaceae</taxon>
        <taxon>Cytospora</taxon>
    </lineage>
</organism>
<evidence type="ECO:0000256" key="2">
    <source>
        <dbReference type="ARBA" id="ARBA00023015"/>
    </source>
</evidence>
<dbReference type="AlphaFoldDB" id="A0A194UPN5"/>
<evidence type="ECO:0000256" key="5">
    <source>
        <dbReference type="ARBA" id="ARBA00023242"/>
    </source>
</evidence>
<keyword evidence="7" id="KW-0472">Membrane</keyword>
<dbReference type="GO" id="GO:0043565">
    <property type="term" value="F:sequence-specific DNA binding"/>
    <property type="evidence" value="ECO:0007669"/>
    <property type="project" value="TreeGrafter"/>
</dbReference>
<dbReference type="Proteomes" id="UP000078576">
    <property type="component" value="Unassembled WGS sequence"/>
</dbReference>
<proteinExistence type="predicted"/>
<dbReference type="PANTHER" id="PTHR47540">
    <property type="entry name" value="THIAMINE REPRESSIBLE GENES REGULATORY PROTEIN THI5"/>
    <property type="match status" value="1"/>
</dbReference>
<keyword evidence="3" id="KW-0238">DNA-binding</keyword>
<evidence type="ECO:0000256" key="3">
    <source>
        <dbReference type="ARBA" id="ARBA00023125"/>
    </source>
</evidence>
<name>A0A194UPN5_CYTMA</name>
<dbReference type="GO" id="GO:0005634">
    <property type="term" value="C:nucleus"/>
    <property type="evidence" value="ECO:0007669"/>
    <property type="project" value="UniProtKB-SubCell"/>
</dbReference>
<dbReference type="STRING" id="694573.A0A194UPN5"/>
<evidence type="ECO:0000256" key="7">
    <source>
        <dbReference type="SAM" id="Phobius"/>
    </source>
</evidence>
<evidence type="ECO:0000256" key="4">
    <source>
        <dbReference type="ARBA" id="ARBA00023163"/>
    </source>
</evidence>
<dbReference type="PANTHER" id="PTHR47540:SF3">
    <property type="entry name" value="ZN(II)2CYS6 TRANSCRIPTION FACTOR (EUROFUNG)"/>
    <property type="match status" value="1"/>
</dbReference>
<dbReference type="GO" id="GO:0045944">
    <property type="term" value="P:positive regulation of transcription by RNA polymerase II"/>
    <property type="evidence" value="ECO:0007669"/>
    <property type="project" value="TreeGrafter"/>
</dbReference>
<feature type="region of interest" description="Disordered" evidence="6">
    <location>
        <begin position="1"/>
        <end position="101"/>
    </location>
</feature>
<evidence type="ECO:0008006" key="10">
    <source>
        <dbReference type="Google" id="ProtNLM"/>
    </source>
</evidence>
<sequence>MHDAAPDGNLIHPPGQPTQQAPRRKRTKERVRVTRACDHCKRGRAPSITWDNGVSSTASPDDNHTSKRGTEVSIQPNAVVDTISPSASPEPSQTDRQGHYVGPASGASFLLRVQKRVFESLRLPQTSSIFTFGDAPLPDADNSFFLLPPREDTKQLLNKYFDFAVPTHRYLHRPTLEAWFEELYATSGNMDSTDEAPARIALLFMVFAQASLYMPASVSSNSVVTDISARYFLVAEQQLKKERGQVRLASCTQRLEEWHKELADFLDADKINTALLLPIYQRQRNVLNAAYWHAKILTYRPFLLRKLGSSRGGKSPAGRVSTHVPQVEEGIQECLQAALSICNLVDQLINTEMMFKAFWFTSYYAFCAVVVLYVYTIQQTVSRTQGHQNYLWSAIRCQNQLSKIAEEGSLAERYCLVLEELRKEAVHRSEILQANISAAASIEKQPQQSEPIHPERSVLEAGTAMQHDFDAEQIPDAAGFGTTPGSSVYEISGWGAFDSIATSGFGNLDNLLGNEPFHF</sequence>
<comment type="subcellular location">
    <subcellularLocation>
        <location evidence="1">Nucleus</location>
    </subcellularLocation>
</comment>
<feature type="compositionally biased region" description="Basic and acidic residues" evidence="6">
    <location>
        <begin position="61"/>
        <end position="70"/>
    </location>
</feature>
<gene>
    <name evidence="8" type="ORF">VP1G_00981</name>
</gene>
<dbReference type="CDD" id="cd12148">
    <property type="entry name" value="fungal_TF_MHR"/>
    <property type="match status" value="1"/>
</dbReference>
<keyword evidence="5" id="KW-0539">Nucleus</keyword>
<keyword evidence="2" id="KW-0805">Transcription regulation</keyword>
<evidence type="ECO:0000256" key="1">
    <source>
        <dbReference type="ARBA" id="ARBA00004123"/>
    </source>
</evidence>
<feature type="compositionally biased region" description="Polar residues" evidence="6">
    <location>
        <begin position="49"/>
        <end position="60"/>
    </location>
</feature>
<protein>
    <recommendedName>
        <fullName evidence="10">Transcription factor domain-containing protein</fullName>
    </recommendedName>
</protein>
<feature type="compositionally biased region" description="Polar residues" evidence="6">
    <location>
        <begin position="83"/>
        <end position="95"/>
    </location>
</feature>
<dbReference type="OrthoDB" id="2579025at2759"/>
<accession>A0A194UPN5</accession>
<feature type="compositionally biased region" description="Basic and acidic residues" evidence="6">
    <location>
        <begin position="30"/>
        <end position="40"/>
    </location>
</feature>
<keyword evidence="9" id="KW-1185">Reference proteome</keyword>
<keyword evidence="7" id="KW-0812">Transmembrane</keyword>